<dbReference type="EMBL" id="ML119725">
    <property type="protein sequence ID" value="RPA77501.1"/>
    <property type="molecule type" value="Genomic_DNA"/>
</dbReference>
<name>A0A3N4HZX0_ASCIM</name>
<gene>
    <name evidence="1" type="ORF">BJ508DRAFT_417030</name>
</gene>
<sequence>MNISVTGTAFWQAHPLLVGGPPPAKASSHIVARKAFSAPPSAVPGSTIPDPRFAPPVSSYNQPVQECPSACLSCRAVKAWNPVRCDERPFVLWLISSDSPFKEPVSAVSTSDYRYRLLANRSCYL</sequence>
<reference evidence="1 2" key="1">
    <citation type="journal article" date="2018" name="Nat. Ecol. Evol.">
        <title>Pezizomycetes genomes reveal the molecular basis of ectomycorrhizal truffle lifestyle.</title>
        <authorList>
            <person name="Murat C."/>
            <person name="Payen T."/>
            <person name="Noel B."/>
            <person name="Kuo A."/>
            <person name="Morin E."/>
            <person name="Chen J."/>
            <person name="Kohler A."/>
            <person name="Krizsan K."/>
            <person name="Balestrini R."/>
            <person name="Da Silva C."/>
            <person name="Montanini B."/>
            <person name="Hainaut M."/>
            <person name="Levati E."/>
            <person name="Barry K.W."/>
            <person name="Belfiori B."/>
            <person name="Cichocki N."/>
            <person name="Clum A."/>
            <person name="Dockter R.B."/>
            <person name="Fauchery L."/>
            <person name="Guy J."/>
            <person name="Iotti M."/>
            <person name="Le Tacon F."/>
            <person name="Lindquist E.A."/>
            <person name="Lipzen A."/>
            <person name="Malagnac F."/>
            <person name="Mello A."/>
            <person name="Molinier V."/>
            <person name="Miyauchi S."/>
            <person name="Poulain J."/>
            <person name="Riccioni C."/>
            <person name="Rubini A."/>
            <person name="Sitrit Y."/>
            <person name="Splivallo R."/>
            <person name="Traeger S."/>
            <person name="Wang M."/>
            <person name="Zifcakova L."/>
            <person name="Wipf D."/>
            <person name="Zambonelli A."/>
            <person name="Paolocci F."/>
            <person name="Nowrousian M."/>
            <person name="Ottonello S."/>
            <person name="Baldrian P."/>
            <person name="Spatafora J.W."/>
            <person name="Henrissat B."/>
            <person name="Nagy L.G."/>
            <person name="Aury J.M."/>
            <person name="Wincker P."/>
            <person name="Grigoriev I.V."/>
            <person name="Bonfante P."/>
            <person name="Martin F.M."/>
        </authorList>
    </citation>
    <scope>NUCLEOTIDE SEQUENCE [LARGE SCALE GENOMIC DNA]</scope>
    <source>
        <strain evidence="1 2">RN42</strain>
    </source>
</reference>
<dbReference type="Proteomes" id="UP000275078">
    <property type="component" value="Unassembled WGS sequence"/>
</dbReference>
<evidence type="ECO:0000313" key="1">
    <source>
        <dbReference type="EMBL" id="RPA77501.1"/>
    </source>
</evidence>
<proteinExistence type="predicted"/>
<dbReference type="AlphaFoldDB" id="A0A3N4HZX0"/>
<keyword evidence="2" id="KW-1185">Reference proteome</keyword>
<accession>A0A3N4HZX0</accession>
<protein>
    <submittedName>
        <fullName evidence="1">Uncharacterized protein</fullName>
    </submittedName>
</protein>
<evidence type="ECO:0000313" key="2">
    <source>
        <dbReference type="Proteomes" id="UP000275078"/>
    </source>
</evidence>
<organism evidence="1 2">
    <name type="scientific">Ascobolus immersus RN42</name>
    <dbReference type="NCBI Taxonomy" id="1160509"/>
    <lineage>
        <taxon>Eukaryota</taxon>
        <taxon>Fungi</taxon>
        <taxon>Dikarya</taxon>
        <taxon>Ascomycota</taxon>
        <taxon>Pezizomycotina</taxon>
        <taxon>Pezizomycetes</taxon>
        <taxon>Pezizales</taxon>
        <taxon>Ascobolaceae</taxon>
        <taxon>Ascobolus</taxon>
    </lineage>
</organism>